<evidence type="ECO:0000256" key="1">
    <source>
        <dbReference type="SAM" id="MobiDB-lite"/>
    </source>
</evidence>
<name>W3VVH6_MOEAP</name>
<dbReference type="EMBL" id="AWNI01000004">
    <property type="protein sequence ID" value="ETS64756.1"/>
    <property type="molecule type" value="Genomic_DNA"/>
</dbReference>
<feature type="compositionally biased region" description="Polar residues" evidence="1">
    <location>
        <begin position="106"/>
        <end position="115"/>
    </location>
</feature>
<proteinExistence type="predicted"/>
<accession>W3VVH6</accession>
<dbReference type="AlphaFoldDB" id="W3VVH6"/>
<dbReference type="HOGENOM" id="CLU_1917963_0_0_1"/>
<sequence length="132" mass="14040">MTVSAVLAADAPRSSTASLHPGPFGVAAARVQARCTSADLARMPRAEECAAAATRKPTTLRILLRSINHDAKHALDVRPKVYLRPQPSNPQPAASSSTTKPPLGPTTRSYYSTPSDARRLVQMNAPSARLRA</sequence>
<reference evidence="2 3" key="1">
    <citation type="journal article" date="2014" name="Genome Announc.">
        <title>Genome sequence of the basidiomycetous fungus Pseudozyma aphidis DSM70725, an efficient producer of biosurfactant mannosylerythritol lipids.</title>
        <authorList>
            <person name="Lorenz S."/>
            <person name="Guenther M."/>
            <person name="Grumaz C."/>
            <person name="Rupp S."/>
            <person name="Zibek S."/>
            <person name="Sohn K."/>
        </authorList>
    </citation>
    <scope>NUCLEOTIDE SEQUENCE [LARGE SCALE GENOMIC DNA]</scope>
    <source>
        <strain evidence="3">ATCC 32657 / CBS 517.83 / DSM 70725 / JCM 10318 / NBRC 10182 / NRRL Y-7954 / St-0401</strain>
    </source>
</reference>
<organism evidence="2 3">
    <name type="scientific">Moesziomyces aphidis</name>
    <name type="common">Pseudozyma aphidis</name>
    <dbReference type="NCBI Taxonomy" id="84754"/>
    <lineage>
        <taxon>Eukaryota</taxon>
        <taxon>Fungi</taxon>
        <taxon>Dikarya</taxon>
        <taxon>Basidiomycota</taxon>
        <taxon>Ustilaginomycotina</taxon>
        <taxon>Ustilaginomycetes</taxon>
        <taxon>Ustilaginales</taxon>
        <taxon>Ustilaginaceae</taxon>
        <taxon>Moesziomyces</taxon>
    </lineage>
</organism>
<keyword evidence="3" id="KW-1185">Reference proteome</keyword>
<evidence type="ECO:0000313" key="3">
    <source>
        <dbReference type="Proteomes" id="UP000019462"/>
    </source>
</evidence>
<protein>
    <submittedName>
        <fullName evidence="2">Uncharacterized protein</fullName>
    </submittedName>
</protein>
<gene>
    <name evidence="2" type="ORF">PaG_00714</name>
</gene>
<dbReference type="Proteomes" id="UP000019462">
    <property type="component" value="Unassembled WGS sequence"/>
</dbReference>
<feature type="region of interest" description="Disordered" evidence="1">
    <location>
        <begin position="82"/>
        <end position="132"/>
    </location>
</feature>
<comment type="caution">
    <text evidence="2">The sequence shown here is derived from an EMBL/GenBank/DDBJ whole genome shotgun (WGS) entry which is preliminary data.</text>
</comment>
<evidence type="ECO:0000313" key="2">
    <source>
        <dbReference type="EMBL" id="ETS64756.1"/>
    </source>
</evidence>
<feature type="region of interest" description="Disordered" evidence="1">
    <location>
        <begin position="1"/>
        <end position="20"/>
    </location>
</feature>